<evidence type="ECO:0000256" key="5">
    <source>
        <dbReference type="ARBA" id="ARBA00022801"/>
    </source>
</evidence>
<evidence type="ECO:0000256" key="4">
    <source>
        <dbReference type="ARBA" id="ARBA00022723"/>
    </source>
</evidence>
<evidence type="ECO:0000256" key="8">
    <source>
        <dbReference type="ARBA" id="ARBA00060590"/>
    </source>
</evidence>
<comment type="similarity">
    <text evidence="1 9">Belongs to the metallo-dependent hydrolases superfamily. NagA family.</text>
</comment>
<feature type="binding site" evidence="11">
    <location>
        <position position="233"/>
    </location>
    <ligand>
        <name>substrate</name>
    </ligand>
</feature>
<comment type="pathway">
    <text evidence="8">Amino-sugar metabolism; N-acetylneuraminate degradation; D-fructose 6-phosphate from N-acetylneuraminate: step 4/5.</text>
</comment>
<dbReference type="GO" id="GO:0008448">
    <property type="term" value="F:N-acetylglucosamine-6-phosphate deacetylase activity"/>
    <property type="evidence" value="ECO:0007669"/>
    <property type="project" value="UniProtKB-EC"/>
</dbReference>
<evidence type="ECO:0000256" key="11">
    <source>
        <dbReference type="PIRSR" id="PIRSR038994-2"/>
    </source>
</evidence>
<evidence type="ECO:0000256" key="9">
    <source>
        <dbReference type="PIRNR" id="PIRNR038994"/>
    </source>
</evidence>
<keyword evidence="5 9" id="KW-0378">Hydrolase</keyword>
<comment type="caution">
    <text evidence="14">The sequence shown here is derived from an EMBL/GenBank/DDBJ whole genome shotgun (WGS) entry which is preliminary data.</text>
</comment>
<dbReference type="Proteomes" id="UP001139263">
    <property type="component" value="Unassembled WGS sequence"/>
</dbReference>
<evidence type="ECO:0000256" key="1">
    <source>
        <dbReference type="ARBA" id="ARBA00010716"/>
    </source>
</evidence>
<keyword evidence="4 12" id="KW-0479">Metal-binding</keyword>
<dbReference type="InterPro" id="IPR003764">
    <property type="entry name" value="GlcNAc_6-P_deAcase"/>
</dbReference>
<name>A0A9X2AC72_9BACL</name>
<dbReference type="GO" id="GO:0006046">
    <property type="term" value="P:N-acetylglucosamine catabolic process"/>
    <property type="evidence" value="ECO:0007669"/>
    <property type="project" value="TreeGrafter"/>
</dbReference>
<evidence type="ECO:0000313" key="14">
    <source>
        <dbReference type="EMBL" id="MCI0183519.1"/>
    </source>
</evidence>
<feature type="binding site" evidence="11">
    <location>
        <position position="257"/>
    </location>
    <ligand>
        <name>substrate</name>
    </ligand>
</feature>
<feature type="binding site" evidence="11">
    <location>
        <position position="148"/>
    </location>
    <ligand>
        <name>substrate</name>
    </ligand>
</feature>
<feature type="binding site" evidence="12">
    <location>
        <position position="222"/>
    </location>
    <ligand>
        <name>Zn(2+)</name>
        <dbReference type="ChEBI" id="CHEBI:29105"/>
    </ligand>
</feature>
<evidence type="ECO:0000256" key="7">
    <source>
        <dbReference type="ARBA" id="ARBA00047647"/>
    </source>
</evidence>
<dbReference type="FunFam" id="3.20.20.140:FF:000004">
    <property type="entry name" value="N-acetylglucosamine-6-phosphate deacetylase"/>
    <property type="match status" value="1"/>
</dbReference>
<dbReference type="NCBIfam" id="TIGR00221">
    <property type="entry name" value="nagA"/>
    <property type="match status" value="1"/>
</dbReference>
<dbReference type="PIRSF" id="PIRSF038994">
    <property type="entry name" value="NagA"/>
    <property type="match status" value="1"/>
</dbReference>
<sequence length="383" mass="41269">MGTRQYGLPAVRGWDHAMHIEGNRILANGTLQTVHVRLQDGKIVEIKTFAKTEDSLPLIVPGFIDIHVHGGGGADTMDHTIEAYETIAKTHARYGTTSMLLTTVTESDAQITQVLHQAKHYMTMRHEGAQVIGVHLEGPFIHPDRAGAQRLDCIVDPQSEMASRWFDTGIVKMITMAPERPHAHDVARLARAAGIIVAAGHTRAKAVDVALAKLSGFSHVTHLCNAMEPLLHREGGPIGHVIEDQEYTADLICDGIHVHSAMIKALVRSIGSERLMLITDAIRATAMGDGLYDLGGQTVKVQGGQCQLEDGTLAGSVLTMGQAFSLVQSYGLVHLADAQRMTSENAARKLGLHSKGKIELGYDADLVLLTSQGDIMQTVIGGE</sequence>
<reference evidence="14" key="1">
    <citation type="submission" date="2022-03" db="EMBL/GenBank/DDBJ databases">
        <title>Draft Genome Sequence of Firmicute Strain S0AB, a Heterotrophic Iron/Sulfur-Oxidizing Extreme Acidophile.</title>
        <authorList>
            <person name="Vergara E."/>
            <person name="Pakostova E."/>
            <person name="Johnson D.B."/>
            <person name="Holmes D.S."/>
        </authorList>
    </citation>
    <scope>NUCLEOTIDE SEQUENCE</scope>
    <source>
        <strain evidence="14">S0AB</strain>
    </source>
</reference>
<gene>
    <name evidence="14" type="primary">nagA</name>
    <name evidence="14" type="ORF">MM817_01802</name>
</gene>
<evidence type="ECO:0000313" key="15">
    <source>
        <dbReference type="Proteomes" id="UP001139263"/>
    </source>
</evidence>
<evidence type="ECO:0000256" key="12">
    <source>
        <dbReference type="PIRSR" id="PIRSR038994-3"/>
    </source>
</evidence>
<dbReference type="AlphaFoldDB" id="A0A9X2AC72"/>
<evidence type="ECO:0000256" key="6">
    <source>
        <dbReference type="ARBA" id="ARBA00023277"/>
    </source>
</evidence>
<evidence type="ECO:0000256" key="2">
    <source>
        <dbReference type="ARBA" id="ARBA00011899"/>
    </source>
</evidence>
<dbReference type="InterPro" id="IPR011059">
    <property type="entry name" value="Metal-dep_hydrolase_composite"/>
</dbReference>
<dbReference type="EMBL" id="JALBUF010000005">
    <property type="protein sequence ID" value="MCI0183519.1"/>
    <property type="molecule type" value="Genomic_DNA"/>
</dbReference>
<dbReference type="Gene3D" id="2.30.40.10">
    <property type="entry name" value="Urease, subunit C, domain 1"/>
    <property type="match status" value="1"/>
</dbReference>
<feature type="binding site" evidence="12">
    <location>
        <position position="201"/>
    </location>
    <ligand>
        <name>Zn(2+)</name>
        <dbReference type="ChEBI" id="CHEBI:29105"/>
    </ligand>
</feature>
<dbReference type="CDD" id="cd00854">
    <property type="entry name" value="NagA"/>
    <property type="match status" value="1"/>
</dbReference>
<evidence type="ECO:0000259" key="13">
    <source>
        <dbReference type="Pfam" id="PF01979"/>
    </source>
</evidence>
<keyword evidence="6 9" id="KW-0119">Carbohydrate metabolism</keyword>
<keyword evidence="15" id="KW-1185">Reference proteome</keyword>
<evidence type="ECO:0000256" key="3">
    <source>
        <dbReference type="ARBA" id="ARBA00018029"/>
    </source>
</evidence>
<dbReference type="InterPro" id="IPR032466">
    <property type="entry name" value="Metal_Hydrolase"/>
</dbReference>
<dbReference type="PANTHER" id="PTHR11113:SF14">
    <property type="entry name" value="N-ACETYLGLUCOSAMINE-6-PHOSPHATE DEACETYLASE"/>
    <property type="match status" value="1"/>
</dbReference>
<accession>A0A9X2AC72</accession>
<dbReference type="Gene3D" id="3.20.20.140">
    <property type="entry name" value="Metal-dependent hydrolases"/>
    <property type="match status" value="1"/>
</dbReference>
<comment type="cofactor">
    <cofactor evidence="12">
        <name>a divalent metal cation</name>
        <dbReference type="ChEBI" id="CHEBI:60240"/>
    </cofactor>
    <text evidence="12">Binds 1 divalent metal cation per subunit.</text>
</comment>
<organism evidence="14 15">
    <name type="scientific">Sulfoacidibacillus ferrooxidans</name>
    <dbReference type="NCBI Taxonomy" id="2005001"/>
    <lineage>
        <taxon>Bacteria</taxon>
        <taxon>Bacillati</taxon>
        <taxon>Bacillota</taxon>
        <taxon>Bacilli</taxon>
        <taxon>Bacillales</taxon>
        <taxon>Alicyclobacillaceae</taxon>
        <taxon>Sulfoacidibacillus</taxon>
    </lineage>
</organism>
<feature type="active site" description="Proton donor/acceptor" evidence="10">
    <location>
        <position position="280"/>
    </location>
</feature>
<feature type="binding site" evidence="11">
    <location>
        <begin position="313"/>
        <end position="315"/>
    </location>
    <ligand>
        <name>substrate</name>
    </ligand>
</feature>
<dbReference type="GO" id="GO:0046872">
    <property type="term" value="F:metal ion binding"/>
    <property type="evidence" value="ECO:0007669"/>
    <property type="project" value="UniProtKB-KW"/>
</dbReference>
<dbReference type="PANTHER" id="PTHR11113">
    <property type="entry name" value="N-ACETYLGLUCOSAMINE-6-PHOSPHATE DEACETYLASE"/>
    <property type="match status" value="1"/>
</dbReference>
<dbReference type="SUPFAM" id="SSF51338">
    <property type="entry name" value="Composite domain of metallo-dependent hydrolases"/>
    <property type="match status" value="1"/>
</dbReference>
<feature type="domain" description="Amidohydrolase-related" evidence="13">
    <location>
        <begin position="59"/>
        <end position="382"/>
    </location>
</feature>
<proteinExistence type="inferred from homology"/>
<comment type="catalytic activity">
    <reaction evidence="7">
        <text>N-acetyl-D-glucosamine 6-phosphate + H2O = D-glucosamine 6-phosphate + acetate</text>
        <dbReference type="Rhea" id="RHEA:22936"/>
        <dbReference type="ChEBI" id="CHEBI:15377"/>
        <dbReference type="ChEBI" id="CHEBI:30089"/>
        <dbReference type="ChEBI" id="CHEBI:57513"/>
        <dbReference type="ChEBI" id="CHEBI:58725"/>
        <dbReference type="EC" id="3.5.1.25"/>
    </reaction>
</comment>
<dbReference type="EC" id="3.5.1.25" evidence="2"/>
<dbReference type="SUPFAM" id="SSF51556">
    <property type="entry name" value="Metallo-dependent hydrolases"/>
    <property type="match status" value="1"/>
</dbReference>
<dbReference type="InterPro" id="IPR006680">
    <property type="entry name" value="Amidohydro-rel"/>
</dbReference>
<protein>
    <recommendedName>
        <fullName evidence="3">N-acetylglucosamine-6-phosphate deacetylase</fullName>
        <ecNumber evidence="2">3.5.1.25</ecNumber>
    </recommendedName>
</protein>
<feature type="binding site" evidence="12">
    <location>
        <position position="137"/>
    </location>
    <ligand>
        <name>Zn(2+)</name>
        <dbReference type="ChEBI" id="CHEBI:29105"/>
    </ligand>
</feature>
<feature type="binding site" evidence="11">
    <location>
        <begin position="225"/>
        <end position="226"/>
    </location>
    <ligand>
        <name>substrate</name>
    </ligand>
</feature>
<evidence type="ECO:0000256" key="10">
    <source>
        <dbReference type="PIRSR" id="PIRSR038994-1"/>
    </source>
</evidence>
<dbReference type="Pfam" id="PF01979">
    <property type="entry name" value="Amidohydro_1"/>
    <property type="match status" value="1"/>
</dbReference>